<dbReference type="Pfam" id="PF00004">
    <property type="entry name" value="AAA"/>
    <property type="match status" value="2"/>
</dbReference>
<accession>G0UJ39</accession>
<dbReference type="GO" id="GO:0051301">
    <property type="term" value="P:cell division"/>
    <property type="evidence" value="ECO:0007669"/>
    <property type="project" value="UniProtKB-KW"/>
</dbReference>
<keyword evidence="3" id="KW-0131">Cell cycle</keyword>
<dbReference type="SMART" id="SM00382">
    <property type="entry name" value="AAA"/>
    <property type="match status" value="2"/>
</dbReference>
<feature type="domain" description="AAA+ ATPase" evidence="2">
    <location>
        <begin position="465"/>
        <end position="616"/>
    </location>
</feature>
<evidence type="ECO:0000313" key="3">
    <source>
        <dbReference type="EMBL" id="CCC89389.1"/>
    </source>
</evidence>
<keyword evidence="1" id="KW-0732">Signal</keyword>
<reference evidence="3" key="1">
    <citation type="journal article" date="2012" name="Proc. Natl. Acad. Sci. U.S.A.">
        <title>Antigenic diversity is generated by distinct evolutionary mechanisms in African trypanosome species.</title>
        <authorList>
            <person name="Jackson A.P."/>
            <person name="Berry A."/>
            <person name="Aslett M."/>
            <person name="Allison H.C."/>
            <person name="Burton P."/>
            <person name="Vavrova-Anderson J."/>
            <person name="Brown R."/>
            <person name="Browne H."/>
            <person name="Corton N."/>
            <person name="Hauser H."/>
            <person name="Gamble J."/>
            <person name="Gilderthorp R."/>
            <person name="Marcello L."/>
            <person name="McQuillan J."/>
            <person name="Otto T.D."/>
            <person name="Quail M.A."/>
            <person name="Sanders M.J."/>
            <person name="van Tonder A."/>
            <person name="Ginger M.L."/>
            <person name="Field M.C."/>
            <person name="Barry J.D."/>
            <person name="Hertz-Fowler C."/>
            <person name="Berriman M."/>
        </authorList>
    </citation>
    <scope>NUCLEOTIDE SEQUENCE</scope>
    <source>
        <strain evidence="3">IL3000</strain>
    </source>
</reference>
<feature type="domain" description="AAA+ ATPase" evidence="2">
    <location>
        <begin position="187"/>
        <end position="353"/>
    </location>
</feature>
<dbReference type="GO" id="GO:0034098">
    <property type="term" value="C:VCP-NPL4-UFD1 AAA ATPase complex"/>
    <property type="evidence" value="ECO:0007669"/>
    <property type="project" value="TreeGrafter"/>
</dbReference>
<dbReference type="PANTHER" id="PTHR23077:SF197">
    <property type="entry name" value="DIVISION CYCLE PROTEIN, PUTATIVE-RELATED"/>
    <property type="match status" value="1"/>
</dbReference>
<dbReference type="GO" id="GO:0005829">
    <property type="term" value="C:cytosol"/>
    <property type="evidence" value="ECO:0007669"/>
    <property type="project" value="TreeGrafter"/>
</dbReference>
<evidence type="ECO:0000256" key="1">
    <source>
        <dbReference type="SAM" id="SignalP"/>
    </source>
</evidence>
<dbReference type="EMBL" id="HE575314">
    <property type="protein sequence ID" value="CCC89389.1"/>
    <property type="molecule type" value="Genomic_DNA"/>
</dbReference>
<dbReference type="FunFam" id="3.40.50.300:FF:001602">
    <property type="entry name" value="Cell division cycle protein-like protein"/>
    <property type="match status" value="1"/>
</dbReference>
<dbReference type="InterPro" id="IPR050168">
    <property type="entry name" value="AAA_ATPase_domain"/>
</dbReference>
<feature type="chain" id="PRO_5003410488" evidence="1">
    <location>
        <begin position="23"/>
        <end position="708"/>
    </location>
</feature>
<proteinExistence type="predicted"/>
<sequence>MYTGSGLLILAAPVAWWPPASQLHLHPLEPQRTFFSAITDTGATIGAGRRLMSLSRLGRSVVLGGQLIATPPHLLLYNPFTGRELSVVVSVEGGTVDDGNFTFDAPTLCEFVRSDRVRVVAAVVGAGVPLTELLRKRSDAVNSFKGDVCSNDENYTGKIINSLFSERYVEAALRYMVQQLQRSPRPTLCSMLLHGEHGVGKTYVARQLMTCVPSVVKVHDCSYMVECREMSIAALLALNEREVVATICSVFAFPPVEAADTNNNCTTHSSGGGQHGVLLIVVIDRVDLLVNVANPMVMLAAHQLCTILDELQGRQAGTTCTAVTIATAENTSALPTALLARLARHQVNLVHPTLEERRCFVVAHTHAQSSPDLFPPHVLERAAEALAGRSAGQLKAMKSEAVLQLLEREALCSAKESGLGETESADTPEEYSGLVGMSQAIRAVEELLVWPLQQRKLLHHCRVQAPRGLVVYGPPGTGKTALLTGLARRLQGIRIHVLLVDGLSLIEKEVGRTEKNIASLFAAARAASPTALFLDNMDSLAPPRGRQTAEVSTTADRSLSTLLTEMDGIGGGSDCAPGGGVPLVFVVAAAPSPEALDPAVCRPGRLDLHITLSPPTSEVLQRYVVGRLLEAVDVRDKSNVDSEAALGDTAATVEAHVRRWLANHPHATMADANDFVRSALLCTLVETTVTTVSAQYRLREFLARAAPL</sequence>
<dbReference type="Gene3D" id="3.40.50.300">
    <property type="entry name" value="P-loop containing nucleotide triphosphate hydrolases"/>
    <property type="match status" value="2"/>
</dbReference>
<dbReference type="SUPFAM" id="SSF52540">
    <property type="entry name" value="P-loop containing nucleoside triphosphate hydrolases"/>
    <property type="match status" value="2"/>
</dbReference>
<dbReference type="GO" id="GO:0097352">
    <property type="term" value="P:autophagosome maturation"/>
    <property type="evidence" value="ECO:0007669"/>
    <property type="project" value="TreeGrafter"/>
</dbReference>
<dbReference type="GO" id="GO:0051228">
    <property type="term" value="P:mitotic spindle disassembly"/>
    <property type="evidence" value="ECO:0007669"/>
    <property type="project" value="TreeGrafter"/>
</dbReference>
<dbReference type="PANTHER" id="PTHR23077">
    <property type="entry name" value="AAA-FAMILY ATPASE"/>
    <property type="match status" value="1"/>
</dbReference>
<gene>
    <name evidence="3" type="ORF">TCIL3000_1_1570</name>
</gene>
<dbReference type="GO" id="GO:0005634">
    <property type="term" value="C:nucleus"/>
    <property type="evidence" value="ECO:0007669"/>
    <property type="project" value="TreeGrafter"/>
</dbReference>
<protein>
    <submittedName>
        <fullName evidence="3">Putative cell division cycle protein</fullName>
    </submittedName>
</protein>
<organism evidence="3">
    <name type="scientific">Trypanosoma congolense (strain IL3000)</name>
    <dbReference type="NCBI Taxonomy" id="1068625"/>
    <lineage>
        <taxon>Eukaryota</taxon>
        <taxon>Discoba</taxon>
        <taxon>Euglenozoa</taxon>
        <taxon>Kinetoplastea</taxon>
        <taxon>Metakinetoplastina</taxon>
        <taxon>Trypanosomatida</taxon>
        <taxon>Trypanosomatidae</taxon>
        <taxon>Trypanosoma</taxon>
        <taxon>Nannomonas</taxon>
    </lineage>
</organism>
<dbReference type="InterPro" id="IPR027417">
    <property type="entry name" value="P-loop_NTPase"/>
</dbReference>
<dbReference type="GO" id="GO:0016887">
    <property type="term" value="F:ATP hydrolysis activity"/>
    <property type="evidence" value="ECO:0007669"/>
    <property type="project" value="InterPro"/>
</dbReference>
<dbReference type="GO" id="GO:0031593">
    <property type="term" value="F:polyubiquitin modification-dependent protein binding"/>
    <property type="evidence" value="ECO:0007669"/>
    <property type="project" value="TreeGrafter"/>
</dbReference>
<dbReference type="InterPro" id="IPR003959">
    <property type="entry name" value="ATPase_AAA_core"/>
</dbReference>
<dbReference type="AlphaFoldDB" id="G0UJ39"/>
<name>G0UJ39_TRYCI</name>
<feature type="signal peptide" evidence="1">
    <location>
        <begin position="1"/>
        <end position="22"/>
    </location>
</feature>
<dbReference type="GO" id="GO:0005524">
    <property type="term" value="F:ATP binding"/>
    <property type="evidence" value="ECO:0007669"/>
    <property type="project" value="InterPro"/>
</dbReference>
<keyword evidence="3" id="KW-0132">Cell division</keyword>
<evidence type="ECO:0000259" key="2">
    <source>
        <dbReference type="SMART" id="SM00382"/>
    </source>
</evidence>
<dbReference type="VEuPathDB" id="TriTrypDB:TcIL3000_1_1570"/>
<dbReference type="InterPro" id="IPR003593">
    <property type="entry name" value="AAA+_ATPase"/>
</dbReference>
<dbReference type="GO" id="GO:0030970">
    <property type="term" value="P:retrograde protein transport, ER to cytosol"/>
    <property type="evidence" value="ECO:0007669"/>
    <property type="project" value="TreeGrafter"/>
</dbReference>